<sequence length="66" mass="7183">MGNLYRPDRIKDGKFGAMMNVSLVNEGPVTFTLDSRKFEYIDSPDKRDKAAGKSNEAVGNSAVEGS</sequence>
<dbReference type="Proteomes" id="UP001385951">
    <property type="component" value="Unassembled WGS sequence"/>
</dbReference>
<dbReference type="InterPro" id="IPR003732">
    <property type="entry name" value="Daa-tRNA_deacyls_DTD"/>
</dbReference>
<comment type="caution">
    <text evidence="4">The sequence shown here is derived from an EMBL/GenBank/DDBJ whole genome shotgun (WGS) entry which is preliminary data.</text>
</comment>
<dbReference type="Gene3D" id="3.50.80.10">
    <property type="entry name" value="D-tyrosyl-tRNA(Tyr) deacylase"/>
    <property type="match status" value="1"/>
</dbReference>
<evidence type="ECO:0000256" key="3">
    <source>
        <dbReference type="SAM" id="MobiDB-lite"/>
    </source>
</evidence>
<dbReference type="GO" id="GO:0051499">
    <property type="term" value="F:D-aminoacyl-tRNA deacylase activity"/>
    <property type="evidence" value="ECO:0007669"/>
    <property type="project" value="InterPro"/>
</dbReference>
<keyword evidence="5" id="KW-1185">Reference proteome</keyword>
<feature type="region of interest" description="Disordered" evidence="3">
    <location>
        <begin position="44"/>
        <end position="66"/>
    </location>
</feature>
<dbReference type="AlphaFoldDB" id="A0AAW0GWH6"/>
<evidence type="ECO:0000313" key="4">
    <source>
        <dbReference type="EMBL" id="KAK7693925.1"/>
    </source>
</evidence>
<evidence type="ECO:0000256" key="2">
    <source>
        <dbReference type="ARBA" id="ARBA00032747"/>
    </source>
</evidence>
<accession>A0AAW0GWH6</accession>
<gene>
    <name evidence="4" type="ORF">QCA50_003499</name>
</gene>
<evidence type="ECO:0000313" key="5">
    <source>
        <dbReference type="Proteomes" id="UP001385951"/>
    </source>
</evidence>
<organism evidence="4 5">
    <name type="scientific">Cerrena zonata</name>
    <dbReference type="NCBI Taxonomy" id="2478898"/>
    <lineage>
        <taxon>Eukaryota</taxon>
        <taxon>Fungi</taxon>
        <taxon>Dikarya</taxon>
        <taxon>Basidiomycota</taxon>
        <taxon>Agaricomycotina</taxon>
        <taxon>Agaricomycetes</taxon>
        <taxon>Polyporales</taxon>
        <taxon>Cerrenaceae</taxon>
        <taxon>Cerrena</taxon>
    </lineage>
</organism>
<dbReference type="Pfam" id="PF02580">
    <property type="entry name" value="Tyr_Deacylase"/>
    <property type="match status" value="1"/>
</dbReference>
<name>A0AAW0GWH6_9APHY</name>
<dbReference type="InterPro" id="IPR023509">
    <property type="entry name" value="DTD-like_sf"/>
</dbReference>
<proteinExistence type="predicted"/>
<evidence type="ECO:0000256" key="1">
    <source>
        <dbReference type="ARBA" id="ARBA00020007"/>
    </source>
</evidence>
<reference evidence="4 5" key="1">
    <citation type="submission" date="2022-09" db="EMBL/GenBank/DDBJ databases">
        <authorList>
            <person name="Palmer J.M."/>
        </authorList>
    </citation>
    <scope>NUCLEOTIDE SEQUENCE [LARGE SCALE GENOMIC DNA]</scope>
    <source>
        <strain evidence="4 5">DSM 7382</strain>
    </source>
</reference>
<dbReference type="SUPFAM" id="SSF69500">
    <property type="entry name" value="DTD-like"/>
    <property type="match status" value="1"/>
</dbReference>
<dbReference type="EMBL" id="JASBNA010000003">
    <property type="protein sequence ID" value="KAK7693925.1"/>
    <property type="molecule type" value="Genomic_DNA"/>
</dbReference>
<dbReference type="GO" id="GO:0005737">
    <property type="term" value="C:cytoplasm"/>
    <property type="evidence" value="ECO:0007669"/>
    <property type="project" value="InterPro"/>
</dbReference>
<protein>
    <recommendedName>
        <fullName evidence="1">D-aminoacyl-tRNA deacylase</fullName>
    </recommendedName>
    <alternativeName>
        <fullName evidence="2">Gly-tRNA(Ala) deacylase</fullName>
    </alternativeName>
</protein>